<dbReference type="InterPro" id="IPR020568">
    <property type="entry name" value="Ribosomal_Su5_D2-typ_SF"/>
</dbReference>
<dbReference type="PANTHER" id="PTHR10457:SF7">
    <property type="entry name" value="GALACTOKINASE-RELATED"/>
    <property type="match status" value="1"/>
</dbReference>
<keyword evidence="4" id="KW-0418">Kinase</keyword>
<dbReference type="PATRIC" id="fig|1050174.4.peg.1758"/>
<evidence type="ECO:0000313" key="4">
    <source>
        <dbReference type="EMBL" id="AKK03595.1"/>
    </source>
</evidence>
<keyword evidence="4" id="KW-0808">Transferase</keyword>
<dbReference type="GO" id="GO:0004335">
    <property type="term" value="F:galactokinase activity"/>
    <property type="evidence" value="ECO:0007669"/>
    <property type="project" value="UniProtKB-EC"/>
</dbReference>
<dbReference type="Gene3D" id="3.30.230.10">
    <property type="match status" value="1"/>
</dbReference>
<dbReference type="OrthoDB" id="4427597at2"/>
<dbReference type="PRINTS" id="PR00959">
    <property type="entry name" value="MEVGALKINASE"/>
</dbReference>
<keyword evidence="2" id="KW-0067">ATP-binding</keyword>
<dbReference type="AlphaFoldDB" id="A0A0G3GSN5"/>
<accession>A0A0G3GSN5</accession>
<dbReference type="InterPro" id="IPR036554">
    <property type="entry name" value="GHMP_kinase_C_sf"/>
</dbReference>
<organism evidence="4 5">
    <name type="scientific">Corynebacterium epidermidicanis</name>
    <dbReference type="NCBI Taxonomy" id="1050174"/>
    <lineage>
        <taxon>Bacteria</taxon>
        <taxon>Bacillati</taxon>
        <taxon>Actinomycetota</taxon>
        <taxon>Actinomycetes</taxon>
        <taxon>Mycobacteriales</taxon>
        <taxon>Corynebacteriaceae</taxon>
        <taxon>Corynebacterium</taxon>
    </lineage>
</organism>
<evidence type="ECO:0000256" key="2">
    <source>
        <dbReference type="ARBA" id="ARBA00022840"/>
    </source>
</evidence>
<dbReference type="InterPro" id="IPR019539">
    <property type="entry name" value="GalKase_N"/>
</dbReference>
<keyword evidence="5" id="KW-1185">Reference proteome</keyword>
<dbReference type="Pfam" id="PF10509">
    <property type="entry name" value="GalKase_gal_bdg"/>
    <property type="match status" value="1"/>
</dbReference>
<dbReference type="GO" id="GO:0006012">
    <property type="term" value="P:galactose metabolic process"/>
    <property type="evidence" value="ECO:0007669"/>
    <property type="project" value="TreeGrafter"/>
</dbReference>
<keyword evidence="1" id="KW-0547">Nucleotide-binding</keyword>
<proteinExistence type="predicted"/>
<name>A0A0G3GSN5_9CORY</name>
<evidence type="ECO:0000256" key="1">
    <source>
        <dbReference type="ARBA" id="ARBA00022741"/>
    </source>
</evidence>
<dbReference type="SUPFAM" id="SSF54211">
    <property type="entry name" value="Ribosomal protein S5 domain 2-like"/>
    <property type="match status" value="1"/>
</dbReference>
<gene>
    <name evidence="4" type="ORF">CEPID_08725</name>
</gene>
<dbReference type="KEGG" id="cei:CEPID_08725"/>
<dbReference type="GO" id="GO:0005524">
    <property type="term" value="F:ATP binding"/>
    <property type="evidence" value="ECO:0007669"/>
    <property type="project" value="UniProtKB-KW"/>
</dbReference>
<evidence type="ECO:0000313" key="5">
    <source>
        <dbReference type="Proteomes" id="UP000035368"/>
    </source>
</evidence>
<dbReference type="Proteomes" id="UP000035368">
    <property type="component" value="Chromosome"/>
</dbReference>
<dbReference type="PANTHER" id="PTHR10457">
    <property type="entry name" value="MEVALONATE KINASE/GALACTOKINASE"/>
    <property type="match status" value="1"/>
</dbReference>
<feature type="domain" description="Galactokinase N-terminal" evidence="3">
    <location>
        <begin position="18"/>
        <end position="66"/>
    </location>
</feature>
<evidence type="ECO:0000259" key="3">
    <source>
        <dbReference type="Pfam" id="PF10509"/>
    </source>
</evidence>
<dbReference type="RefSeq" id="WP_052843459.1">
    <property type="nucleotide sequence ID" value="NZ_CP011541.1"/>
</dbReference>
<dbReference type="EC" id="2.7.1.6" evidence="4"/>
<protein>
    <submittedName>
        <fullName evidence="4">Galactokinase</fullName>
        <ecNumber evidence="4">2.7.1.6</ecNumber>
    </submittedName>
</protein>
<dbReference type="InterPro" id="IPR014721">
    <property type="entry name" value="Ribsml_uS5_D2-typ_fold_subgr"/>
</dbReference>
<dbReference type="Gene3D" id="3.30.70.890">
    <property type="entry name" value="GHMP kinase, C-terminal domain"/>
    <property type="match status" value="1"/>
</dbReference>
<dbReference type="EMBL" id="CP011541">
    <property type="protein sequence ID" value="AKK03595.1"/>
    <property type="molecule type" value="Genomic_DNA"/>
</dbReference>
<dbReference type="STRING" id="1050174.CEPID_08725"/>
<dbReference type="GO" id="GO:0005829">
    <property type="term" value="C:cytosol"/>
    <property type="evidence" value="ECO:0007669"/>
    <property type="project" value="TreeGrafter"/>
</dbReference>
<reference evidence="4 5" key="1">
    <citation type="submission" date="2015-05" db="EMBL/GenBank/DDBJ databases">
        <title>Complete genome sequence of Corynebacterium epidermidicanis DSM 45586, isolated from the skin of a dog suffering from pruritus.</title>
        <authorList>
            <person name="Ruckert C."/>
            <person name="Albersmeier A."/>
            <person name="Winkler A."/>
            <person name="Tauch A."/>
        </authorList>
    </citation>
    <scope>NUCLEOTIDE SEQUENCE [LARGE SCALE GENOMIC DNA]</scope>
    <source>
        <strain evidence="4 5">DSM 45586</strain>
    </source>
</reference>
<sequence length="423" mass="45449">MPEWPIPEQNVSERALQLHARAYGESAEFAGIAPATWKLIGDHIDHIGGLVVCAIANLHVAVVASKRNDDTIMVTAHQRGLDLSEESFTESVTLSQLATQAANQPQDDHAPTRPLGGLATRLGGVAWMLVHRQFLSRDTAGFNITVVSDIPSLAGLGADVACETAFAIALAQLTEHKIDPPTRARLSEYCAAAAAIFSENPPVSAQYATALRGHHDAFTIVDYSDGSVTSAPKCTDLQTFLAIPPAECSEQVDEILRRQHFARRAEKAFGVDCLRRLPDAKERVLQWLMAMYQLEEDARGPLPTASEAEQWLTFYDAELQRAQRAAAALRARKTTDVMLAVNESENGQTTEFGLQAPTCQAVVQLALSRGALAARAAASGYSSGVIAHVAQAKARNFQADLADDGFVVVALESGECAEPLSLN</sequence>